<dbReference type="InterPro" id="IPR005334">
    <property type="entry name" value="Tctex-1-like"/>
</dbReference>
<dbReference type="GO" id="GO:0045505">
    <property type="term" value="F:dynein intermediate chain binding"/>
    <property type="evidence" value="ECO:0007669"/>
    <property type="project" value="TreeGrafter"/>
</dbReference>
<sequence length="119" mass="13369">MSKTAVTSVEHVYDFPQLQEMAAEVAQRALTSVLEGKRFQTTKLAEWTDLVTQECLAGLARLSRNFKYTVSCLLFEKEQGAQMTSAVTAYWDPRTDGSFTLRWENDSMSCVLVISGYAL</sequence>
<dbReference type="PANTHER" id="PTHR21255">
    <property type="entry name" value="T-COMPLEX-ASSOCIATED-TESTIS-EXPRESSED 1/ DYNEIN LIGHT CHAIN"/>
    <property type="match status" value="1"/>
</dbReference>
<proteinExistence type="predicted"/>
<dbReference type="EMBL" id="HBHR01004507">
    <property type="protein sequence ID" value="CAD9859646.1"/>
    <property type="molecule type" value="Transcribed_RNA"/>
</dbReference>
<dbReference type="Pfam" id="PF03645">
    <property type="entry name" value="Tctex-1"/>
    <property type="match status" value="1"/>
</dbReference>
<dbReference type="InterPro" id="IPR038586">
    <property type="entry name" value="Tctex-1-like_sf"/>
</dbReference>
<organism evidence="1">
    <name type="scientific">Fibrocapsa japonica</name>
    <dbReference type="NCBI Taxonomy" id="94617"/>
    <lineage>
        <taxon>Eukaryota</taxon>
        <taxon>Sar</taxon>
        <taxon>Stramenopiles</taxon>
        <taxon>Ochrophyta</taxon>
        <taxon>Raphidophyceae</taxon>
        <taxon>Chattonellales</taxon>
        <taxon>Chattonellaceae</taxon>
        <taxon>Fibrocapsa</taxon>
    </lineage>
</organism>
<dbReference type="CDD" id="cd21455">
    <property type="entry name" value="DLC-like_DYNLT1_DYNLT3"/>
    <property type="match status" value="1"/>
</dbReference>
<evidence type="ECO:0000313" key="1">
    <source>
        <dbReference type="EMBL" id="CAD9859646.1"/>
    </source>
</evidence>
<dbReference type="GO" id="GO:0005868">
    <property type="term" value="C:cytoplasmic dynein complex"/>
    <property type="evidence" value="ECO:0007669"/>
    <property type="project" value="TreeGrafter"/>
</dbReference>
<dbReference type="Gene3D" id="3.30.1140.40">
    <property type="entry name" value="Tctex-1"/>
    <property type="match status" value="1"/>
</dbReference>
<dbReference type="GO" id="GO:0005737">
    <property type="term" value="C:cytoplasm"/>
    <property type="evidence" value="ECO:0007669"/>
    <property type="project" value="TreeGrafter"/>
</dbReference>
<reference evidence="1" key="1">
    <citation type="submission" date="2021-01" db="EMBL/GenBank/DDBJ databases">
        <authorList>
            <person name="Corre E."/>
            <person name="Pelletier E."/>
            <person name="Niang G."/>
            <person name="Scheremetjew M."/>
            <person name="Finn R."/>
            <person name="Kale V."/>
            <person name="Holt S."/>
            <person name="Cochrane G."/>
            <person name="Meng A."/>
            <person name="Brown T."/>
            <person name="Cohen L."/>
        </authorList>
    </citation>
    <scope>NUCLEOTIDE SEQUENCE</scope>
    <source>
        <strain evidence="1">CCMP1661</strain>
    </source>
</reference>
<name>A0A7S2UUF8_9STRA</name>
<evidence type="ECO:0008006" key="2">
    <source>
        <dbReference type="Google" id="ProtNLM"/>
    </source>
</evidence>
<gene>
    <name evidence="1" type="ORF">FJAP1339_LOCUS2165</name>
</gene>
<accession>A0A7S2UUF8</accession>
<dbReference type="GO" id="GO:0007018">
    <property type="term" value="P:microtubule-based movement"/>
    <property type="evidence" value="ECO:0007669"/>
    <property type="project" value="TreeGrafter"/>
</dbReference>
<dbReference type="PANTHER" id="PTHR21255:SF4">
    <property type="entry name" value="DYNEIN LIGHT CHAIN TCTEX-TYPE"/>
    <property type="match status" value="1"/>
</dbReference>
<dbReference type="AlphaFoldDB" id="A0A7S2UUF8"/>
<protein>
    <recommendedName>
        <fullName evidence="2">Dynein light chain Tctex-type 1</fullName>
    </recommendedName>
</protein>